<feature type="non-terminal residue" evidence="1">
    <location>
        <position position="1"/>
    </location>
</feature>
<sequence length="177" mass="20279">LSELGKGLKAYKESHSKCSIANNEEEYCKEFKEFQNLYNLDKLYLKTSESFFYKFEDEKTVDCPLVIESLKDPLRLMYKEGINRWYLSDQPIVSLNSSIVSASSAIGATVGVSAFIFYLFKFTNIGSLFGSGRQKDNTMFINIDEESHNFTFPTSESKHTNFGNNEYNVSYYSVDNS</sequence>
<name>A0A1A8X554_PLAOA</name>
<dbReference type="Proteomes" id="UP000078546">
    <property type="component" value="Unassembled WGS sequence"/>
</dbReference>
<reference evidence="2" key="1">
    <citation type="submission" date="2016-05" db="EMBL/GenBank/DDBJ databases">
        <authorList>
            <person name="Naeem Raeece"/>
        </authorList>
    </citation>
    <scope>NUCLEOTIDE SEQUENCE [LARGE SCALE GENOMIC DNA]</scope>
</reference>
<accession>A0A1A8X554</accession>
<proteinExistence type="predicted"/>
<dbReference type="EMBL" id="FLQV01001229">
    <property type="protein sequence ID" value="SBS99312.1"/>
    <property type="molecule type" value="Genomic_DNA"/>
</dbReference>
<dbReference type="AlphaFoldDB" id="A0A1A8X554"/>
<protein>
    <submittedName>
        <fullName evidence="1">PIR Superfamily Protein</fullName>
    </submittedName>
</protein>
<evidence type="ECO:0000313" key="1">
    <source>
        <dbReference type="EMBL" id="SBS99312.1"/>
    </source>
</evidence>
<gene>
    <name evidence="1" type="ORF">POVCU1_051920</name>
</gene>
<organism evidence="1 2">
    <name type="scientific">Plasmodium ovale curtisi</name>
    <dbReference type="NCBI Taxonomy" id="864141"/>
    <lineage>
        <taxon>Eukaryota</taxon>
        <taxon>Sar</taxon>
        <taxon>Alveolata</taxon>
        <taxon>Apicomplexa</taxon>
        <taxon>Aconoidasida</taxon>
        <taxon>Haemosporida</taxon>
        <taxon>Plasmodiidae</taxon>
        <taxon>Plasmodium</taxon>
        <taxon>Plasmodium (Plasmodium)</taxon>
    </lineage>
</organism>
<evidence type="ECO:0000313" key="2">
    <source>
        <dbReference type="Proteomes" id="UP000078546"/>
    </source>
</evidence>